<dbReference type="InterPro" id="IPR030960">
    <property type="entry name" value="DHQS/DOIS_N"/>
</dbReference>
<evidence type="ECO:0000256" key="1">
    <source>
        <dbReference type="ARBA" id="ARBA00022605"/>
    </source>
</evidence>
<evidence type="ECO:0000256" key="2">
    <source>
        <dbReference type="ARBA" id="ARBA00023027"/>
    </source>
</evidence>
<dbReference type="Pfam" id="PF01761">
    <property type="entry name" value="DHQ_synthase"/>
    <property type="match status" value="1"/>
</dbReference>
<dbReference type="Gene3D" id="3.40.50.1970">
    <property type="match status" value="1"/>
</dbReference>
<feature type="domain" description="3-dehydroquinate synthase N-terminal" evidence="5">
    <location>
        <begin position="66"/>
        <end position="126"/>
    </location>
</feature>
<evidence type="ECO:0000313" key="6">
    <source>
        <dbReference type="EMBL" id="MBO0452165.1"/>
    </source>
</evidence>
<dbReference type="PANTHER" id="PTHR43622">
    <property type="entry name" value="3-DEHYDROQUINATE SYNTHASE"/>
    <property type="match status" value="1"/>
</dbReference>
<dbReference type="SUPFAM" id="SSF56796">
    <property type="entry name" value="Dehydroquinate synthase-like"/>
    <property type="match status" value="1"/>
</dbReference>
<sequence length="244" mass="27206">MNTVPKIMIQSDGLKAIGSYAASLWKKKKIVLISDKESFDTYGTQILQYLTIFGFEVHSLILNEVLYTTNTANLVYSFLTNQKMTKTDGIIGLGNEAVCQLSGYVSATYHGGISLIQIPTTLFSQLTIAKQKQACLLNVAARHLQLVTTQLDGVIIDTNISAIVSQEELISIQTFLLNLGLSQDSKCRCELRKKARIYDHQLNYKEILDSLPSNLPIGKKMYLRSEKQVINSRALSLFKSHPIS</sequence>
<dbReference type="EMBL" id="JAFLVR010000018">
    <property type="protein sequence ID" value="MBO0452165.1"/>
    <property type="molecule type" value="Genomic_DNA"/>
</dbReference>
<dbReference type="InterPro" id="IPR050071">
    <property type="entry name" value="Dehydroquinate_synthase"/>
</dbReference>
<evidence type="ECO:0000313" key="7">
    <source>
        <dbReference type="Proteomes" id="UP000664495"/>
    </source>
</evidence>
<comment type="caution">
    <text evidence="6">The sequence shown here is derived from an EMBL/GenBank/DDBJ whole genome shotgun (WGS) entry which is preliminary data.</text>
</comment>
<name>A0ABS3HFD2_9ENTE</name>
<keyword evidence="4" id="KW-0456">Lyase</keyword>
<keyword evidence="1" id="KW-0028">Amino-acid biosynthesis</keyword>
<gene>
    <name evidence="6" type="ORF">JZO85_07795</name>
</gene>
<keyword evidence="7" id="KW-1185">Reference proteome</keyword>
<proteinExistence type="predicted"/>
<dbReference type="PANTHER" id="PTHR43622:SF7">
    <property type="entry name" value="3-DEHYDROQUINATE SYNTHASE, CHLOROPLASTIC"/>
    <property type="match status" value="1"/>
</dbReference>
<protein>
    <recommendedName>
        <fullName evidence="5">3-dehydroquinate synthase N-terminal domain-containing protein</fullName>
    </recommendedName>
</protein>
<keyword evidence="3" id="KW-0057">Aromatic amino acid biosynthesis</keyword>
<dbReference type="RefSeq" id="WP_207107939.1">
    <property type="nucleotide sequence ID" value="NZ_JAFLVR010000018.1"/>
</dbReference>
<evidence type="ECO:0000256" key="4">
    <source>
        <dbReference type="ARBA" id="ARBA00023239"/>
    </source>
</evidence>
<reference evidence="6 7" key="1">
    <citation type="submission" date="2021-03" db="EMBL/GenBank/DDBJ databases">
        <title>Enterococcal diversity collection.</title>
        <authorList>
            <person name="Gilmore M.S."/>
            <person name="Schwartzman J."/>
            <person name="Van Tyne D."/>
            <person name="Martin M."/>
            <person name="Earl A.M."/>
            <person name="Manson A.L."/>
            <person name="Straub T."/>
            <person name="Salamzade R."/>
            <person name="Saavedra J."/>
            <person name="Lebreton F."/>
            <person name="Prichula J."/>
            <person name="Schaufler K."/>
            <person name="Gaca A."/>
            <person name="Sgardioli B."/>
            <person name="Wagenaar J."/>
            <person name="Strong T."/>
        </authorList>
    </citation>
    <scope>NUCLEOTIDE SEQUENCE [LARGE SCALE GENOMIC DNA]</scope>
    <source>
        <strain evidence="6 7">MJM16</strain>
    </source>
</reference>
<keyword evidence="2" id="KW-0520">NAD</keyword>
<organism evidence="6 7">
    <name type="scientific">Candidatus Enterococcus murrayae</name>
    <dbReference type="NCBI Taxonomy" id="2815321"/>
    <lineage>
        <taxon>Bacteria</taxon>
        <taxon>Bacillati</taxon>
        <taxon>Bacillota</taxon>
        <taxon>Bacilli</taxon>
        <taxon>Lactobacillales</taxon>
        <taxon>Enterococcaceae</taxon>
        <taxon>Enterococcus</taxon>
    </lineage>
</organism>
<evidence type="ECO:0000256" key="3">
    <source>
        <dbReference type="ARBA" id="ARBA00023141"/>
    </source>
</evidence>
<evidence type="ECO:0000259" key="5">
    <source>
        <dbReference type="Pfam" id="PF01761"/>
    </source>
</evidence>
<accession>A0ABS3HFD2</accession>
<dbReference type="Proteomes" id="UP000664495">
    <property type="component" value="Unassembled WGS sequence"/>
</dbReference>